<name>I0BEB6_9BACL</name>
<dbReference type="GO" id="GO:0030638">
    <property type="term" value="P:polyketide metabolic process"/>
    <property type="evidence" value="ECO:0007669"/>
    <property type="project" value="InterPro"/>
</dbReference>
<dbReference type="Proteomes" id="UP000007392">
    <property type="component" value="Chromosome"/>
</dbReference>
<evidence type="ECO:0000313" key="2">
    <source>
        <dbReference type="Proteomes" id="UP000007392"/>
    </source>
</evidence>
<dbReference type="AlphaFoldDB" id="I0BEB6"/>
<dbReference type="PATRIC" id="fig|997761.3.peg.1607"/>
<dbReference type="OrthoDB" id="7876517at2"/>
<dbReference type="KEGG" id="pmw:B2K_08275"/>
<organism evidence="1 2">
    <name type="scientific">Paenibacillus mucilaginosus K02</name>
    <dbReference type="NCBI Taxonomy" id="997761"/>
    <lineage>
        <taxon>Bacteria</taxon>
        <taxon>Bacillati</taxon>
        <taxon>Bacillota</taxon>
        <taxon>Bacilli</taxon>
        <taxon>Bacillales</taxon>
        <taxon>Paenibacillaceae</taxon>
        <taxon>Paenibacillus</taxon>
    </lineage>
</organism>
<dbReference type="PANTHER" id="PTHR38436:SF1">
    <property type="entry name" value="ESTER CYCLASE"/>
    <property type="match status" value="1"/>
</dbReference>
<dbReference type="RefSeq" id="WP_014649954.1">
    <property type="nucleotide sequence ID" value="NC_017672.3"/>
</dbReference>
<dbReference type="InterPro" id="IPR032710">
    <property type="entry name" value="NTF2-like_dom_sf"/>
</dbReference>
<dbReference type="HOGENOM" id="CLU_100997_5_3_9"/>
<dbReference type="Pfam" id="PF07366">
    <property type="entry name" value="SnoaL"/>
    <property type="match status" value="1"/>
</dbReference>
<dbReference type="EMBL" id="CP003422">
    <property type="protein sequence ID" value="AFH60713.1"/>
    <property type="molecule type" value="Genomic_DNA"/>
</dbReference>
<dbReference type="Gene3D" id="3.10.450.50">
    <property type="match status" value="1"/>
</dbReference>
<sequence length="150" mass="17554">MKTMEERNVETVRAFIEAFWNRSEFECVDRFLSTDYQELSYQSKDGLKKFAATILEAFPDKRYTIEEMMGQGDIVLVRMTVKGTHQGIFFGTAPQGRRIDVTLYRRYRVVDGRITEHRGWIDMVTMWHQIRGEFTSPGQPAARTQTESLD</sequence>
<evidence type="ECO:0008006" key="3">
    <source>
        <dbReference type="Google" id="ProtNLM"/>
    </source>
</evidence>
<dbReference type="PANTHER" id="PTHR38436">
    <property type="entry name" value="POLYKETIDE CYCLASE SNOAL-LIKE DOMAIN"/>
    <property type="match status" value="1"/>
</dbReference>
<dbReference type="SUPFAM" id="SSF54427">
    <property type="entry name" value="NTF2-like"/>
    <property type="match status" value="1"/>
</dbReference>
<gene>
    <name evidence="1" type="ORF">B2K_08275</name>
</gene>
<protein>
    <recommendedName>
        <fullName evidence="3">Ester cyclase</fullName>
    </recommendedName>
</protein>
<reference evidence="1 2" key="1">
    <citation type="submission" date="2013-06" db="EMBL/GenBank/DDBJ databases">
        <title>Complete genome sequence of Paenibacillus mucilaginosus K02.</title>
        <authorList>
            <person name="Xiao B."/>
            <person name="Sun L."/>
            <person name="Xiao L."/>
            <person name="Lian B."/>
        </authorList>
    </citation>
    <scope>NUCLEOTIDE SEQUENCE [LARGE SCALE GENOMIC DNA]</scope>
    <source>
        <strain evidence="1 2">K02</strain>
    </source>
</reference>
<accession>I0BEB6</accession>
<evidence type="ECO:0000313" key="1">
    <source>
        <dbReference type="EMBL" id="AFH60713.1"/>
    </source>
</evidence>
<dbReference type="InterPro" id="IPR009959">
    <property type="entry name" value="Cyclase_SnoaL-like"/>
</dbReference>
<proteinExistence type="predicted"/>